<dbReference type="Proteomes" id="UP001286174">
    <property type="component" value="Unassembled WGS sequence"/>
</dbReference>
<protein>
    <submittedName>
        <fullName evidence="2">UPF0158 family protein</fullName>
    </submittedName>
</protein>
<accession>A0AB35U0Z4</accession>
<dbReference type="AlphaFoldDB" id="A0AB35U0Z4"/>
<dbReference type="InterPro" id="IPR005361">
    <property type="entry name" value="UPF0158"/>
</dbReference>
<dbReference type="PROSITE" id="PS51186">
    <property type="entry name" value="GNAT"/>
    <property type="match status" value="1"/>
</dbReference>
<dbReference type="CDD" id="cd04301">
    <property type="entry name" value="NAT_SF"/>
    <property type="match status" value="1"/>
</dbReference>
<dbReference type="Gene3D" id="3.40.630.30">
    <property type="match status" value="1"/>
</dbReference>
<comment type="caution">
    <text evidence="2">The sequence shown here is derived from an EMBL/GenBank/DDBJ whole genome shotgun (WGS) entry which is preliminary data.</text>
</comment>
<reference evidence="2 3" key="1">
    <citation type="submission" date="2022-03" db="EMBL/GenBank/DDBJ databases">
        <title>Novel taxa within the pig intestine.</title>
        <authorList>
            <person name="Wylensek D."/>
            <person name="Bishof K."/>
            <person name="Afrizal A."/>
            <person name="Clavel T."/>
        </authorList>
    </citation>
    <scope>NUCLEOTIDE SEQUENCE [LARGE SCALE GENOMIC DNA]</scope>
    <source>
        <strain evidence="2 3">CLA-KB-P133</strain>
    </source>
</reference>
<keyword evidence="3" id="KW-1185">Reference proteome</keyword>
<proteinExistence type="predicted"/>
<name>A0AB35U0Z4_9FIRM</name>
<evidence type="ECO:0000259" key="1">
    <source>
        <dbReference type="PROSITE" id="PS51186"/>
    </source>
</evidence>
<evidence type="ECO:0000313" key="3">
    <source>
        <dbReference type="Proteomes" id="UP001286174"/>
    </source>
</evidence>
<dbReference type="SUPFAM" id="SSF55729">
    <property type="entry name" value="Acyl-CoA N-acyltransferases (Nat)"/>
    <property type="match status" value="1"/>
</dbReference>
<dbReference type="InterPro" id="IPR016181">
    <property type="entry name" value="Acyl_CoA_acyltransferase"/>
</dbReference>
<sequence length="299" mass="34857">MEVRLNDVIDAIEQMQDEDSAWYDPANGQIVWDSPDEREMERFIRLPDKYDRNDYLNMKRFIAGLDDEDEKDWLYNAITGQGAFRRFKAACTKFHILNDWYDFQDACHRDLAIDWCEAHGIVYRLDRDSDEDEEADDVSDFLQEDFLQPVEEEEEEPVPSVPFHVVTLQEKNLQNALVVYDDYRHEVLRLPSDLQAAEEDLYHILSAGEMVYAVSDHGRLIGIAICENTVDAIVLHDLYVMKDQRRNGVGHLLVSKIKQLAREADKPCLLYVPAISQACASFFVHEGWQPSKRMEMYLE</sequence>
<dbReference type="InterPro" id="IPR000182">
    <property type="entry name" value="GNAT_dom"/>
</dbReference>
<gene>
    <name evidence="2" type="ORF">MOZ60_04265</name>
</gene>
<dbReference type="Pfam" id="PF00583">
    <property type="entry name" value="Acetyltransf_1"/>
    <property type="match status" value="1"/>
</dbReference>
<dbReference type="RefSeq" id="WP_370595774.1">
    <property type="nucleotide sequence ID" value="NZ_JALBUR010000007.1"/>
</dbReference>
<dbReference type="EMBL" id="JALBUR010000007">
    <property type="protein sequence ID" value="MDX8419307.1"/>
    <property type="molecule type" value="Genomic_DNA"/>
</dbReference>
<dbReference type="GO" id="GO:0016747">
    <property type="term" value="F:acyltransferase activity, transferring groups other than amino-acyl groups"/>
    <property type="evidence" value="ECO:0007669"/>
    <property type="project" value="InterPro"/>
</dbReference>
<feature type="domain" description="N-acetyltransferase" evidence="1">
    <location>
        <begin position="163"/>
        <end position="299"/>
    </location>
</feature>
<organism evidence="2 3">
    <name type="scientific">Grylomicrobium aquisgranensis</name>
    <dbReference type="NCBI Taxonomy" id="2926318"/>
    <lineage>
        <taxon>Bacteria</taxon>
        <taxon>Bacillati</taxon>
        <taxon>Bacillota</taxon>
        <taxon>Erysipelotrichia</taxon>
        <taxon>Erysipelotrichales</taxon>
        <taxon>Erysipelotrichaceae</taxon>
        <taxon>Grylomicrobium</taxon>
    </lineage>
</organism>
<evidence type="ECO:0000313" key="2">
    <source>
        <dbReference type="EMBL" id="MDX8419307.1"/>
    </source>
</evidence>
<dbReference type="Pfam" id="PF03682">
    <property type="entry name" value="UPF0158"/>
    <property type="match status" value="1"/>
</dbReference>